<feature type="compositionally biased region" description="Basic and acidic residues" evidence="1">
    <location>
        <begin position="45"/>
        <end position="61"/>
    </location>
</feature>
<evidence type="ECO:0000313" key="2">
    <source>
        <dbReference type="EMBL" id="CBX97664.1"/>
    </source>
</evidence>
<organism evidence="3">
    <name type="scientific">Leptosphaeria maculans (strain JN3 / isolate v23.1.3 / race Av1-4-5-6-7-8)</name>
    <name type="common">Blackleg fungus</name>
    <name type="synonym">Phoma lingam</name>
    <dbReference type="NCBI Taxonomy" id="985895"/>
    <lineage>
        <taxon>Eukaryota</taxon>
        <taxon>Fungi</taxon>
        <taxon>Dikarya</taxon>
        <taxon>Ascomycota</taxon>
        <taxon>Pezizomycotina</taxon>
        <taxon>Dothideomycetes</taxon>
        <taxon>Pleosporomycetidae</taxon>
        <taxon>Pleosporales</taxon>
        <taxon>Pleosporineae</taxon>
        <taxon>Leptosphaeriaceae</taxon>
        <taxon>Plenodomus</taxon>
        <taxon>Plenodomus lingam/Leptosphaeria maculans species complex</taxon>
    </lineage>
</organism>
<dbReference type="InParanoid" id="E5A1U7"/>
<dbReference type="EMBL" id="FP929132">
    <property type="protein sequence ID" value="CBX97664.1"/>
    <property type="molecule type" value="Genomic_DNA"/>
</dbReference>
<protein>
    <submittedName>
        <fullName evidence="2">Predicted protein</fullName>
    </submittedName>
</protein>
<sequence>MYACMQVGRQRFAESRQARSWTSRLRLAGEGGAARISSPASQPASKEESGKEESRKERVQDFGRPPEPGLLCCLRWEPSSQFMLSTPPPLLTAQQSVMRTPPTALAAVCCPWNDAR</sequence>
<reference evidence="3" key="1">
    <citation type="journal article" date="2011" name="Nat. Commun.">
        <title>Effector diversification within compartments of the Leptosphaeria maculans genome affected by Repeat-Induced Point mutations.</title>
        <authorList>
            <person name="Rouxel T."/>
            <person name="Grandaubert J."/>
            <person name="Hane J.K."/>
            <person name="Hoede C."/>
            <person name="van de Wouw A.P."/>
            <person name="Couloux A."/>
            <person name="Dominguez V."/>
            <person name="Anthouard V."/>
            <person name="Bally P."/>
            <person name="Bourras S."/>
            <person name="Cozijnsen A.J."/>
            <person name="Ciuffetti L.M."/>
            <person name="Degrave A."/>
            <person name="Dilmaghani A."/>
            <person name="Duret L."/>
            <person name="Fudal I."/>
            <person name="Goodwin S.B."/>
            <person name="Gout L."/>
            <person name="Glaser N."/>
            <person name="Linglin J."/>
            <person name="Kema G.H.J."/>
            <person name="Lapalu N."/>
            <person name="Lawrence C.B."/>
            <person name="May K."/>
            <person name="Meyer M."/>
            <person name="Ollivier B."/>
            <person name="Poulain J."/>
            <person name="Schoch C.L."/>
            <person name="Simon A."/>
            <person name="Spatafora J.W."/>
            <person name="Stachowiak A."/>
            <person name="Turgeon B.G."/>
            <person name="Tyler B.M."/>
            <person name="Vincent D."/>
            <person name="Weissenbach J."/>
            <person name="Amselem J."/>
            <person name="Quesneville H."/>
            <person name="Oliver R.P."/>
            <person name="Wincker P."/>
            <person name="Balesdent M.-H."/>
            <person name="Howlett B.J."/>
        </authorList>
    </citation>
    <scope>NUCLEOTIDE SEQUENCE [LARGE SCALE GENOMIC DNA]</scope>
    <source>
        <strain evidence="3">JN3 / isolate v23.1.3 / race Av1-4-5-6-7-8</strain>
    </source>
</reference>
<dbReference type="HOGENOM" id="CLU_2097313_0_0_1"/>
<keyword evidence="3" id="KW-1185">Reference proteome</keyword>
<proteinExistence type="predicted"/>
<gene>
    <name evidence="2" type="ORF">LEMA_P090730.1</name>
</gene>
<feature type="region of interest" description="Disordered" evidence="1">
    <location>
        <begin position="29"/>
        <end position="67"/>
    </location>
</feature>
<dbReference type="VEuPathDB" id="FungiDB:LEMA_P090730.1"/>
<evidence type="ECO:0000256" key="1">
    <source>
        <dbReference type="SAM" id="MobiDB-lite"/>
    </source>
</evidence>
<dbReference type="Proteomes" id="UP000002668">
    <property type="component" value="Genome"/>
</dbReference>
<accession>E5A1U7</accession>
<dbReference type="AlphaFoldDB" id="E5A1U7"/>
<name>E5A1U7_LEPMJ</name>
<evidence type="ECO:0000313" key="3">
    <source>
        <dbReference type="Proteomes" id="UP000002668"/>
    </source>
</evidence>